<dbReference type="RefSeq" id="WP_171151285.1">
    <property type="nucleotide sequence ID" value="NZ_CP053189.1"/>
</dbReference>
<sequence length="62" mass="7184">MPYPKDYKGNCSAYCGKPATRWIDIERFGRKRFVSWPYCDDHGDELLQDPSGDVTTRPLDKS</sequence>
<dbReference type="KEGG" id="sarg:HKX69_05935"/>
<gene>
    <name evidence="1" type="ORF">HKX69_05935</name>
</gene>
<evidence type="ECO:0000313" key="2">
    <source>
        <dbReference type="Proteomes" id="UP000502641"/>
    </source>
</evidence>
<proteinExistence type="predicted"/>
<keyword evidence="2" id="KW-1185">Reference proteome</keyword>
<protein>
    <recommendedName>
        <fullName evidence="3">Acetone carboxylase</fullName>
    </recommendedName>
</protein>
<reference evidence="1 2" key="1">
    <citation type="submission" date="2020-05" db="EMBL/GenBank/DDBJ databases">
        <authorList>
            <person name="Li K."/>
        </authorList>
    </citation>
    <scope>NUCLEOTIDE SEQUENCE [LARGE SCALE GENOMIC DNA]</scope>
    <source>
        <strain evidence="2">jing01</strain>
    </source>
</reference>
<accession>A0A6M4PFU0</accession>
<dbReference type="EMBL" id="CP053189">
    <property type="protein sequence ID" value="QJS09113.1"/>
    <property type="molecule type" value="Genomic_DNA"/>
</dbReference>
<evidence type="ECO:0000313" key="1">
    <source>
        <dbReference type="EMBL" id="QJS09113.1"/>
    </source>
</evidence>
<name>A0A6M4PFU0_9ACTN</name>
<evidence type="ECO:0008006" key="3">
    <source>
        <dbReference type="Google" id="ProtNLM"/>
    </source>
</evidence>
<dbReference type="Proteomes" id="UP000502641">
    <property type="component" value="Chromosome"/>
</dbReference>
<dbReference type="AlphaFoldDB" id="A0A6M4PFU0"/>
<organism evidence="1 2">
    <name type="scientific">Streptomyces argyrophylli</name>
    <dbReference type="NCBI Taxonomy" id="2726118"/>
    <lineage>
        <taxon>Bacteria</taxon>
        <taxon>Bacillati</taxon>
        <taxon>Actinomycetota</taxon>
        <taxon>Actinomycetes</taxon>
        <taxon>Kitasatosporales</taxon>
        <taxon>Streptomycetaceae</taxon>
        <taxon>Streptomyces</taxon>
    </lineage>
</organism>